<gene>
    <name evidence="2" type="ORF">OSB52_24160</name>
</gene>
<dbReference type="GO" id="GO:0003995">
    <property type="term" value="F:acyl-CoA dehydrogenase activity"/>
    <property type="evidence" value="ECO:0007669"/>
    <property type="project" value="TreeGrafter"/>
</dbReference>
<evidence type="ECO:0000259" key="1">
    <source>
        <dbReference type="Pfam" id="PF02771"/>
    </source>
</evidence>
<dbReference type="Proteomes" id="UP001143347">
    <property type="component" value="Unassembled WGS sequence"/>
</dbReference>
<dbReference type="InterPro" id="IPR013786">
    <property type="entry name" value="AcylCoA_DH/ox_N"/>
</dbReference>
<dbReference type="InterPro" id="IPR009100">
    <property type="entry name" value="AcylCoA_DH/oxidase_NM_dom_sf"/>
</dbReference>
<dbReference type="SUPFAM" id="SSF56645">
    <property type="entry name" value="Acyl-CoA dehydrogenase NM domain-like"/>
    <property type="match status" value="1"/>
</dbReference>
<protein>
    <submittedName>
        <fullName evidence="2">Acyl-CoA/acyl-ACP dehydrogenase</fullName>
    </submittedName>
</protein>
<feature type="domain" description="Acyl-CoA dehydrogenase/oxidase N-terminal" evidence="1">
    <location>
        <begin position="13"/>
        <end position="116"/>
    </location>
</feature>
<evidence type="ECO:0000313" key="2">
    <source>
        <dbReference type="EMBL" id="MCX2967166.1"/>
    </source>
</evidence>
<reference evidence="2" key="1">
    <citation type="submission" date="2022-10" db="EMBL/GenBank/DDBJ databases">
        <title>WGS of marine actinomycetes from Thailand.</title>
        <authorList>
            <person name="Thawai C."/>
        </authorList>
    </citation>
    <scope>NUCLEOTIDE SEQUENCE</scope>
    <source>
        <strain evidence="2">SW21</strain>
    </source>
</reference>
<dbReference type="Pfam" id="PF02771">
    <property type="entry name" value="Acyl-CoA_dh_N"/>
    <property type="match status" value="1"/>
</dbReference>
<dbReference type="InterPro" id="IPR046373">
    <property type="entry name" value="Acyl-CoA_Oxase/DH_mid-dom_sf"/>
</dbReference>
<sequence length="354" mass="37045">MSTDPDLRRTRLVADAYRIADDVLFPAASDVDRTSSVPASHWTTIAEAGLFGIAAPVDAGGPGLDFAQVIEISEVMASGCLATAFTWLQHHGVVIALATTANQRLRDELFAATVAGRLRAGVAYAGVVPTPPRMRATRVDGGWRFDGHAPFVSGWGIVDLLQISARDVDTDDVLAAILPIQQPPDAITVKPLHLGVADATRTVSLAVTGLVVPDDRIVSRVTLDDFFANQNTGIRINGTLPLGVVRRCAALLDVGGHPHAARAVRDRTGRVRAALDAGMTDAATLIAARADGAQLAVDAAATLIAAEGGAALLRGAHPERLAREAAFTLVAASRPQLKELLVDRFSAPPAARTP</sequence>
<dbReference type="PIRSF" id="PIRSF016578">
    <property type="entry name" value="HsaA"/>
    <property type="match status" value="1"/>
</dbReference>
<dbReference type="GO" id="GO:0050660">
    <property type="term" value="F:flavin adenine dinucleotide binding"/>
    <property type="evidence" value="ECO:0007669"/>
    <property type="project" value="InterPro"/>
</dbReference>
<dbReference type="PANTHER" id="PTHR43884:SF12">
    <property type="entry name" value="ISOVALERYL-COA DEHYDROGENASE, MITOCHONDRIAL-RELATED"/>
    <property type="match status" value="1"/>
</dbReference>
<name>A0A9X3I7B4_9ACTN</name>
<dbReference type="Gene3D" id="2.40.110.10">
    <property type="entry name" value="Butyryl-CoA Dehydrogenase, subunit A, domain 2"/>
    <property type="match status" value="1"/>
</dbReference>
<evidence type="ECO:0000313" key="3">
    <source>
        <dbReference type="Proteomes" id="UP001143347"/>
    </source>
</evidence>
<dbReference type="PANTHER" id="PTHR43884">
    <property type="entry name" value="ACYL-COA DEHYDROGENASE"/>
    <property type="match status" value="1"/>
</dbReference>
<comment type="caution">
    <text evidence="2">The sequence shown here is derived from an EMBL/GenBank/DDBJ whole genome shotgun (WGS) entry which is preliminary data.</text>
</comment>
<dbReference type="AlphaFoldDB" id="A0A9X3I7B4"/>
<keyword evidence="3" id="KW-1185">Reference proteome</keyword>
<dbReference type="EMBL" id="JAPKFM010000046">
    <property type="protein sequence ID" value="MCX2967166.1"/>
    <property type="molecule type" value="Genomic_DNA"/>
</dbReference>
<dbReference type="InterPro" id="IPR037069">
    <property type="entry name" value="AcylCoA_DH/ox_N_sf"/>
</dbReference>
<dbReference type="Gene3D" id="1.10.540.10">
    <property type="entry name" value="Acyl-CoA dehydrogenase/oxidase, N-terminal domain"/>
    <property type="match status" value="1"/>
</dbReference>
<proteinExistence type="predicted"/>
<dbReference type="RefSeq" id="WP_266063868.1">
    <property type="nucleotide sequence ID" value="NZ_JAPKFM010000046.1"/>
</dbReference>
<accession>A0A9X3I7B4</accession>
<organism evidence="2 3">
    <name type="scientific">Gordonia aquimaris</name>
    <dbReference type="NCBI Taxonomy" id="2984863"/>
    <lineage>
        <taxon>Bacteria</taxon>
        <taxon>Bacillati</taxon>
        <taxon>Actinomycetota</taxon>
        <taxon>Actinomycetes</taxon>
        <taxon>Mycobacteriales</taxon>
        <taxon>Gordoniaceae</taxon>
        <taxon>Gordonia</taxon>
    </lineage>
</organism>